<gene>
    <name evidence="1" type="ORF">M421DRAFT_424442</name>
</gene>
<sequence>MRLHRDSPLSPIMKSLNLLARGVAWIDHANVLQRREIDSIKKAIKALTAQCGRKRKYI</sequence>
<evidence type="ECO:0000313" key="1">
    <source>
        <dbReference type="EMBL" id="KAF1924808.1"/>
    </source>
</evidence>
<dbReference type="EMBL" id="ML978990">
    <property type="protein sequence ID" value="KAF1924808.1"/>
    <property type="molecule type" value="Genomic_DNA"/>
</dbReference>
<dbReference type="RefSeq" id="XP_033445060.1">
    <property type="nucleotide sequence ID" value="XM_033593754.1"/>
</dbReference>
<proteinExistence type="predicted"/>
<organism evidence="1 2">
    <name type="scientific">Didymella exigua CBS 183.55</name>
    <dbReference type="NCBI Taxonomy" id="1150837"/>
    <lineage>
        <taxon>Eukaryota</taxon>
        <taxon>Fungi</taxon>
        <taxon>Dikarya</taxon>
        <taxon>Ascomycota</taxon>
        <taxon>Pezizomycotina</taxon>
        <taxon>Dothideomycetes</taxon>
        <taxon>Pleosporomycetidae</taxon>
        <taxon>Pleosporales</taxon>
        <taxon>Pleosporineae</taxon>
        <taxon>Didymellaceae</taxon>
        <taxon>Didymella</taxon>
    </lineage>
</organism>
<keyword evidence="2" id="KW-1185">Reference proteome</keyword>
<dbReference type="GeneID" id="54351422"/>
<reference evidence="1" key="1">
    <citation type="journal article" date="2020" name="Stud. Mycol.">
        <title>101 Dothideomycetes genomes: a test case for predicting lifestyles and emergence of pathogens.</title>
        <authorList>
            <person name="Haridas S."/>
            <person name="Albert R."/>
            <person name="Binder M."/>
            <person name="Bloem J."/>
            <person name="Labutti K."/>
            <person name="Salamov A."/>
            <person name="Andreopoulos B."/>
            <person name="Baker S."/>
            <person name="Barry K."/>
            <person name="Bills G."/>
            <person name="Bluhm B."/>
            <person name="Cannon C."/>
            <person name="Castanera R."/>
            <person name="Culley D."/>
            <person name="Daum C."/>
            <person name="Ezra D."/>
            <person name="Gonzalez J."/>
            <person name="Henrissat B."/>
            <person name="Kuo A."/>
            <person name="Liang C."/>
            <person name="Lipzen A."/>
            <person name="Lutzoni F."/>
            <person name="Magnuson J."/>
            <person name="Mondo S."/>
            <person name="Nolan M."/>
            <person name="Ohm R."/>
            <person name="Pangilinan J."/>
            <person name="Park H.-J."/>
            <person name="Ramirez L."/>
            <person name="Alfaro M."/>
            <person name="Sun H."/>
            <person name="Tritt A."/>
            <person name="Yoshinaga Y."/>
            <person name="Zwiers L.-H."/>
            <person name="Turgeon B."/>
            <person name="Goodwin S."/>
            <person name="Spatafora J."/>
            <person name="Crous P."/>
            <person name="Grigoriev I."/>
        </authorList>
    </citation>
    <scope>NUCLEOTIDE SEQUENCE</scope>
    <source>
        <strain evidence="1">CBS 183.55</strain>
    </source>
</reference>
<accession>A0A6A5RC94</accession>
<evidence type="ECO:0000313" key="2">
    <source>
        <dbReference type="Proteomes" id="UP000800082"/>
    </source>
</evidence>
<name>A0A6A5RC94_9PLEO</name>
<dbReference type="AlphaFoldDB" id="A0A6A5RC94"/>
<dbReference type="Proteomes" id="UP000800082">
    <property type="component" value="Unassembled WGS sequence"/>
</dbReference>
<protein>
    <submittedName>
        <fullName evidence="1">Uncharacterized protein</fullName>
    </submittedName>
</protein>